<keyword evidence="1" id="KW-0862">Zinc</keyword>
<dbReference type="EMBL" id="CP033923">
    <property type="protein sequence ID" value="AZA90288.1"/>
    <property type="molecule type" value="Genomic_DNA"/>
</dbReference>
<gene>
    <name evidence="2" type="ORF">EG343_06485</name>
</gene>
<evidence type="ECO:0000313" key="3">
    <source>
        <dbReference type="Proteomes" id="UP000278288"/>
    </source>
</evidence>
<reference evidence="2 3" key="1">
    <citation type="submission" date="2018-11" db="EMBL/GenBank/DDBJ databases">
        <title>Proposal to divide the Flavobacteriaceae and reorganize its genera based on Amino Acid Identity values calculated from whole genome sequences.</title>
        <authorList>
            <person name="Nicholson A.C."/>
            <person name="Gulvik C.A."/>
            <person name="Whitney A.M."/>
            <person name="Humrighouse B.W."/>
            <person name="Bell M."/>
            <person name="Holmes B."/>
            <person name="Steigerwalt A.G."/>
            <person name="Villarma A."/>
            <person name="Sheth M."/>
            <person name="Batra D."/>
            <person name="Pryor J."/>
            <person name="Bernardet J.-F."/>
            <person name="Hugo C."/>
            <person name="Kampfer P."/>
            <person name="Newman J."/>
            <person name="McQuiston J.R."/>
        </authorList>
    </citation>
    <scope>NUCLEOTIDE SEQUENCE [LARGE SCALE GENOMIC DNA]</scope>
    <source>
        <strain evidence="2 3">G0041</strain>
    </source>
</reference>
<dbReference type="SMART" id="SM01260">
    <property type="entry name" value="LANC_like"/>
    <property type="match status" value="1"/>
</dbReference>
<evidence type="ECO:0000256" key="1">
    <source>
        <dbReference type="PIRSR" id="PIRSR607822-1"/>
    </source>
</evidence>
<dbReference type="GO" id="GO:0005886">
    <property type="term" value="C:plasma membrane"/>
    <property type="evidence" value="ECO:0007669"/>
    <property type="project" value="TreeGrafter"/>
</dbReference>
<dbReference type="RefSeq" id="WP_123856928.1">
    <property type="nucleotide sequence ID" value="NZ_CP033923.1"/>
</dbReference>
<sequence length="407" mass="47618">MQKLEIQNIINNIITQIDQNISIFSDASIEYGKMGAALLYYYGYKHFDNKEFLDKGELMIEESIQLISKISNDDEYIPKYKGDSVAQTLASFGKGLMFIQNHFDLDYDFSEYYEYLNDTLHETVKQDLARKDYDYFSGSLASGYYFLNRYIHDKDPYAQQVLNEIAASIIKNAVILNQKEVYWTSPSYNNQVYLGLSHGSAMILNFLTKIYEHGILEAEEQRFKEIVYKAVYFLMKQKRNQINGFFPYRYPNAEVNETQLSMCYGDLGILYALYNAVKRFQLQEFEDEVVQMLHESSQRKLKHSHTQDSSILYGCSGLYYMFADLYNRTSEKIYGESSQYWYDQIISYWNSDKETLAGFQFDYEDDQQIHPSAKYSFFWGIAGIGITLMQGSQKKLPFPHELLLTGI</sequence>
<accession>A0AAD1DQ05</accession>
<dbReference type="KEGG" id="cnk:EG343_06485"/>
<dbReference type="PANTHER" id="PTHR12736">
    <property type="entry name" value="LANC-LIKE PROTEIN"/>
    <property type="match status" value="1"/>
</dbReference>
<organism evidence="2 3">
    <name type="scientific">Chryseobacterium nakagawai</name>
    <dbReference type="NCBI Taxonomy" id="1241982"/>
    <lineage>
        <taxon>Bacteria</taxon>
        <taxon>Pseudomonadati</taxon>
        <taxon>Bacteroidota</taxon>
        <taxon>Flavobacteriia</taxon>
        <taxon>Flavobacteriales</taxon>
        <taxon>Weeksellaceae</taxon>
        <taxon>Chryseobacterium group</taxon>
        <taxon>Chryseobacterium</taxon>
    </lineage>
</organism>
<dbReference type="InterPro" id="IPR007822">
    <property type="entry name" value="LANC-like"/>
</dbReference>
<proteinExistence type="predicted"/>
<evidence type="ECO:0000313" key="2">
    <source>
        <dbReference type="EMBL" id="AZA90288.1"/>
    </source>
</evidence>
<feature type="binding site" evidence="1">
    <location>
        <position position="263"/>
    </location>
    <ligand>
        <name>Zn(2+)</name>
        <dbReference type="ChEBI" id="CHEBI:29105"/>
    </ligand>
</feature>
<keyword evidence="1" id="KW-0479">Metal-binding</keyword>
<dbReference type="Pfam" id="PF05147">
    <property type="entry name" value="LANC_like"/>
    <property type="match status" value="1"/>
</dbReference>
<dbReference type="GO" id="GO:0031179">
    <property type="term" value="P:peptide modification"/>
    <property type="evidence" value="ECO:0007669"/>
    <property type="project" value="InterPro"/>
</dbReference>
<protein>
    <submittedName>
        <fullName evidence="2">Lanthionine synthetase</fullName>
    </submittedName>
</protein>
<dbReference type="PANTHER" id="PTHR12736:SF21">
    <property type="entry name" value="LANC-LIKE PROTEIN 2"/>
    <property type="match status" value="1"/>
</dbReference>
<dbReference type="Gene3D" id="1.50.10.20">
    <property type="match status" value="1"/>
</dbReference>
<dbReference type="SUPFAM" id="SSF158745">
    <property type="entry name" value="LanC-like"/>
    <property type="match status" value="1"/>
</dbReference>
<dbReference type="AlphaFoldDB" id="A0AAD1DQ05"/>
<dbReference type="GO" id="GO:0046872">
    <property type="term" value="F:metal ion binding"/>
    <property type="evidence" value="ECO:0007669"/>
    <property type="project" value="UniProtKB-KW"/>
</dbReference>
<name>A0AAD1DQ05_CHRNA</name>
<dbReference type="Proteomes" id="UP000278288">
    <property type="component" value="Chromosome"/>
</dbReference>
<keyword evidence="3" id="KW-1185">Reference proteome</keyword>
<dbReference type="PRINTS" id="PR01950">
    <property type="entry name" value="LANCSUPER"/>
</dbReference>